<dbReference type="RefSeq" id="WP_265680097.1">
    <property type="nucleotide sequence ID" value="NZ_CP120863.1"/>
</dbReference>
<evidence type="ECO:0000256" key="1">
    <source>
        <dbReference type="ARBA" id="ARBA00022491"/>
    </source>
</evidence>
<protein>
    <submittedName>
        <fullName evidence="6">LacI family DNA-binding transcriptional regulator</fullName>
    </submittedName>
</protein>
<keyword evidence="4" id="KW-0804">Transcription</keyword>
<dbReference type="Gene3D" id="3.40.50.2300">
    <property type="match status" value="2"/>
</dbReference>
<evidence type="ECO:0000256" key="2">
    <source>
        <dbReference type="ARBA" id="ARBA00023015"/>
    </source>
</evidence>
<proteinExistence type="predicted"/>
<dbReference type="InterPro" id="IPR010982">
    <property type="entry name" value="Lambda_DNA-bd_dom_sf"/>
</dbReference>
<dbReference type="PROSITE" id="PS50932">
    <property type="entry name" value="HTH_LACI_2"/>
    <property type="match status" value="1"/>
</dbReference>
<keyword evidence="7" id="KW-1185">Reference proteome</keyword>
<dbReference type="SUPFAM" id="SSF53822">
    <property type="entry name" value="Periplasmic binding protein-like I"/>
    <property type="match status" value="1"/>
</dbReference>
<dbReference type="PANTHER" id="PTHR30146">
    <property type="entry name" value="LACI-RELATED TRANSCRIPTIONAL REPRESSOR"/>
    <property type="match status" value="1"/>
</dbReference>
<evidence type="ECO:0000313" key="6">
    <source>
        <dbReference type="EMBL" id="WFE89878.1"/>
    </source>
</evidence>
<evidence type="ECO:0000256" key="4">
    <source>
        <dbReference type="ARBA" id="ARBA00023163"/>
    </source>
</evidence>
<keyword evidence="2" id="KW-0805">Transcription regulation</keyword>
<keyword evidence="3 6" id="KW-0238">DNA-binding</keyword>
<dbReference type="InterPro" id="IPR000843">
    <property type="entry name" value="HTH_LacI"/>
</dbReference>
<dbReference type="EMBL" id="CP120863">
    <property type="protein sequence ID" value="WFE89878.1"/>
    <property type="molecule type" value="Genomic_DNA"/>
</dbReference>
<evidence type="ECO:0000313" key="7">
    <source>
        <dbReference type="Proteomes" id="UP001209803"/>
    </source>
</evidence>
<accession>A0ABY8F308</accession>
<keyword evidence="1" id="KW-0678">Repressor</keyword>
<evidence type="ECO:0000259" key="5">
    <source>
        <dbReference type="PROSITE" id="PS50932"/>
    </source>
</evidence>
<dbReference type="Proteomes" id="UP001209803">
    <property type="component" value="Chromosome"/>
</dbReference>
<dbReference type="SMART" id="SM00354">
    <property type="entry name" value="HTH_LACI"/>
    <property type="match status" value="1"/>
</dbReference>
<dbReference type="GO" id="GO:0003677">
    <property type="term" value="F:DNA binding"/>
    <property type="evidence" value="ECO:0007669"/>
    <property type="project" value="UniProtKB-KW"/>
</dbReference>
<dbReference type="Pfam" id="PF00356">
    <property type="entry name" value="LacI"/>
    <property type="match status" value="1"/>
</dbReference>
<dbReference type="PANTHER" id="PTHR30146:SF148">
    <property type="entry name" value="HTH-TYPE TRANSCRIPTIONAL REPRESSOR PURR-RELATED"/>
    <property type="match status" value="1"/>
</dbReference>
<dbReference type="SUPFAM" id="SSF47413">
    <property type="entry name" value="lambda repressor-like DNA-binding domains"/>
    <property type="match status" value="1"/>
</dbReference>
<organism evidence="6 7">
    <name type="scientific">Roseibium porphyridii</name>
    <dbReference type="NCBI Taxonomy" id="2866279"/>
    <lineage>
        <taxon>Bacteria</taxon>
        <taxon>Pseudomonadati</taxon>
        <taxon>Pseudomonadota</taxon>
        <taxon>Alphaproteobacteria</taxon>
        <taxon>Hyphomicrobiales</taxon>
        <taxon>Stappiaceae</taxon>
        <taxon>Roseibium</taxon>
    </lineage>
</organism>
<dbReference type="InterPro" id="IPR028082">
    <property type="entry name" value="Peripla_BP_I"/>
</dbReference>
<sequence length="334" mass="36255">MSSKVKIKDIAVKAGVAPATVSRALSNSGLVAEPKLSHIREVAASLGYRPNVVARNLRTQKTMSILVVVRDIGNPFYLNVFKGAESIARAAGYSLLMGNTEDDPKREEEYFEMLNDGHADGMILMTGKLPQDYELPKDISDKVVVALEMIDGSNLSHVVIDNEKAAFEAVNHLISLGHTRIGHITGPIPEGMSVRRLEGYNKAMAAATLPVHQGYIQNGDFSYQSGEEATYKLLDLPHPPSAIFIGNDEMAFGAIRAARNKDIGVPEDISIVGFDDIYLGQAFVPALTTVNQPCLEIGRQAMMQLLAHLSGEKNSTETMIVPTHFVSRETTAPP</sequence>
<dbReference type="CDD" id="cd06284">
    <property type="entry name" value="PBP1_LacI-like"/>
    <property type="match status" value="1"/>
</dbReference>
<evidence type="ECO:0000256" key="3">
    <source>
        <dbReference type="ARBA" id="ARBA00023125"/>
    </source>
</evidence>
<name>A0ABY8F308_9HYPH</name>
<dbReference type="Gene3D" id="1.10.260.40">
    <property type="entry name" value="lambda repressor-like DNA-binding domains"/>
    <property type="match status" value="1"/>
</dbReference>
<dbReference type="InterPro" id="IPR046335">
    <property type="entry name" value="LacI/GalR-like_sensor"/>
</dbReference>
<feature type="domain" description="HTH lacI-type" evidence="5">
    <location>
        <begin position="5"/>
        <end position="59"/>
    </location>
</feature>
<dbReference type="CDD" id="cd01392">
    <property type="entry name" value="HTH_LacI"/>
    <property type="match status" value="1"/>
</dbReference>
<reference evidence="6 7" key="1">
    <citation type="submission" date="2023-03" db="EMBL/GenBank/DDBJ databases">
        <title>Roseibium porphyridii sp. nov. and Roseibium rhodosorbium sp. nov. isolated from marine algae, Porphyridium cruentum and Rhodosorus marinus, respectively.</title>
        <authorList>
            <person name="Lee M.W."/>
            <person name="Choi B.J."/>
            <person name="Lee J.K."/>
            <person name="Choi D.G."/>
            <person name="Baek J.H."/>
            <person name="Bayburt H."/>
            <person name="Kim J.M."/>
            <person name="Han D.M."/>
            <person name="Kim K.H."/>
            <person name="Jeon C.O."/>
        </authorList>
    </citation>
    <scope>NUCLEOTIDE SEQUENCE [LARGE SCALE GENOMIC DNA]</scope>
    <source>
        <strain evidence="6 7">KMA01</strain>
    </source>
</reference>
<dbReference type="Pfam" id="PF13377">
    <property type="entry name" value="Peripla_BP_3"/>
    <property type="match status" value="1"/>
</dbReference>
<gene>
    <name evidence="6" type="ORF">K1718_00535</name>
</gene>